<name>A0AAU9TR88_EUPED</name>
<dbReference type="PANTHER" id="PTHR46601">
    <property type="entry name" value="ULP_PROTEASE DOMAIN-CONTAINING PROTEIN"/>
    <property type="match status" value="1"/>
</dbReference>
<evidence type="ECO:0000313" key="2">
    <source>
        <dbReference type="EMBL" id="CAH2088012.1"/>
    </source>
</evidence>
<dbReference type="PANTHER" id="PTHR46601:SF1">
    <property type="entry name" value="ADF-H DOMAIN-CONTAINING PROTEIN"/>
    <property type="match status" value="1"/>
</dbReference>
<dbReference type="Proteomes" id="UP001153954">
    <property type="component" value="Unassembled WGS sequence"/>
</dbReference>
<gene>
    <name evidence="2" type="ORF">EEDITHA_LOCUS4211</name>
</gene>
<proteinExistence type="predicted"/>
<accession>A0AAU9TR88</accession>
<dbReference type="EMBL" id="CAKOGL010000007">
    <property type="protein sequence ID" value="CAH2088012.1"/>
    <property type="molecule type" value="Genomic_DNA"/>
</dbReference>
<dbReference type="AlphaFoldDB" id="A0AAU9TR88"/>
<sequence>MPLTNSERQKRYRERLKTQNPERYEELRVKHLEKVKKNTKKDKYMTEIQRFFNRDDFSRPTACKQETKTKQKQKKQLRYLLDTMQRLHTKYRTEGGRASYATFARYRPFYVISPNIKDRNSCACIKHANIGFKALKLKTLDVLQTSNIDDLIRTITCRECFVCMYSKCPVCVNKTPDINLEINRDAPVQWLEWRLRPHVYSVVNKDKIEEKTTKKYAKEIVHGTVQTLTEQFLTDLNKFKIHHYNIIHQHKAYKKCIENLKLDEVAVVCDFSENYVCKQSEEIQAVHFGASRNQITLHTCVLYQKDEKPTPICSISPVNEHGPGAIWAHLDCIIKYCKNKPNIKKIHVFSDGPTTQYRQKHNFYLFTKRLTDYGFEQGTWNFFEASHGKGPADGVGGAIKRKLDQHVAHGHDITNAEDAYSYLLHNVNVDKYYVSETDIEQMNKMIPNDVIPVKGTMKLHQIIYDYQNKHKIYYRTLSCICEEKPCVCGEDMKHHELVQPQQTNERENIRPKQKREKPTQPSSAQLADNLTKSNINKKVTILSSVVLTSKNIPLLPLQPKSINKDFDIYTGHILREKSEILTTQKRKKLTKRPIDVDKKTEKTKRVRWSTRSLSDSSTSVESNFSIYSDSDLVDVVNEDLNSDQDDNLQVKYGVAEVQLNTISSSVQKETQDDRNNMQNLNEVEVQKETNKKQSEIKPEKNIEKENVTEAFEIVDKDAIIESRELVNINKREENAISEGLQDGTENNLDVETGEPVKDKVDEELFIGETVLVRYYEKKCWKYYIGVIKHINFLTNMYTIFFYKTVGRKENLKFTVPKRTDKDIVLTIEK</sequence>
<organism evidence="2 3">
    <name type="scientific">Euphydryas editha</name>
    <name type="common">Edith's checkerspot</name>
    <dbReference type="NCBI Taxonomy" id="104508"/>
    <lineage>
        <taxon>Eukaryota</taxon>
        <taxon>Metazoa</taxon>
        <taxon>Ecdysozoa</taxon>
        <taxon>Arthropoda</taxon>
        <taxon>Hexapoda</taxon>
        <taxon>Insecta</taxon>
        <taxon>Pterygota</taxon>
        <taxon>Neoptera</taxon>
        <taxon>Endopterygota</taxon>
        <taxon>Lepidoptera</taxon>
        <taxon>Glossata</taxon>
        <taxon>Ditrysia</taxon>
        <taxon>Papilionoidea</taxon>
        <taxon>Nymphalidae</taxon>
        <taxon>Nymphalinae</taxon>
        <taxon>Euphydryas</taxon>
    </lineage>
</organism>
<evidence type="ECO:0000256" key="1">
    <source>
        <dbReference type="SAM" id="MobiDB-lite"/>
    </source>
</evidence>
<comment type="caution">
    <text evidence="2">The sequence shown here is derived from an EMBL/GenBank/DDBJ whole genome shotgun (WGS) entry which is preliminary data.</text>
</comment>
<feature type="compositionally biased region" description="Polar residues" evidence="1">
    <location>
        <begin position="519"/>
        <end position="530"/>
    </location>
</feature>
<reference evidence="2" key="1">
    <citation type="submission" date="2022-03" db="EMBL/GenBank/DDBJ databases">
        <authorList>
            <person name="Tunstrom K."/>
        </authorList>
    </citation>
    <scope>NUCLEOTIDE SEQUENCE</scope>
</reference>
<evidence type="ECO:0000313" key="3">
    <source>
        <dbReference type="Proteomes" id="UP001153954"/>
    </source>
</evidence>
<protein>
    <submittedName>
        <fullName evidence="2">Uncharacterized protein</fullName>
    </submittedName>
</protein>
<feature type="region of interest" description="Disordered" evidence="1">
    <location>
        <begin position="498"/>
        <end position="530"/>
    </location>
</feature>
<keyword evidence="3" id="KW-1185">Reference proteome</keyword>